<sequence>MCARRSGGPSKRRKFRAPGRQAHEEKPGHRGGQAHEEKLGQRGGQAHEEKLGHRGGGGETQRERGGGRQARFHLEGVGKEGKGCFVMLAAWRAVCLAALLAALAATLATGADAGAGDTVRDFGLVCNVFRNVLQARGVAKAKKVRAHEVALAIEHAWLGEASGHYEVAVKYSPHNAKPKANEAQRLKKQAEELADKIDALSYSAILGNISNGQPDKAENETNVVFGAMAGSGDNKGFADAQSGAALSSDMMWLCNLAGADATDKKAPFKQG</sequence>
<dbReference type="Proteomes" id="UP000009027">
    <property type="component" value="Unassembled WGS sequence"/>
</dbReference>
<feature type="compositionally biased region" description="Basic and acidic residues" evidence="1">
    <location>
        <begin position="21"/>
        <end position="52"/>
    </location>
</feature>
<evidence type="ECO:0000313" key="2">
    <source>
        <dbReference type="EMBL" id="CCD21475.1"/>
    </source>
</evidence>
<accession>F9WV69</accession>
<evidence type="ECO:0000313" key="3">
    <source>
        <dbReference type="Proteomes" id="UP000009027"/>
    </source>
</evidence>
<proteinExistence type="predicted"/>
<evidence type="ECO:0008006" key="4">
    <source>
        <dbReference type="Google" id="ProtNLM"/>
    </source>
</evidence>
<gene>
    <name evidence="2" type="ORF">TvY486_0043770</name>
</gene>
<reference evidence="2 3" key="1">
    <citation type="journal article" date="2012" name="Proc. Natl. Acad. Sci. U.S.A.">
        <title>Antigenic diversity is generated by distinct evolutionary mechanisms in African trypanosome species.</title>
        <authorList>
            <person name="Jackson A.P."/>
            <person name="Berry A."/>
            <person name="Aslett M."/>
            <person name="Allison H.C."/>
            <person name="Burton P."/>
            <person name="Vavrova-Anderson J."/>
            <person name="Brown R."/>
            <person name="Browne H."/>
            <person name="Corton N."/>
            <person name="Hauser H."/>
            <person name="Gamble J."/>
            <person name="Gilderthorp R."/>
            <person name="Marcello L."/>
            <person name="McQuillan J."/>
            <person name="Otto T.D."/>
            <person name="Quail M.A."/>
            <person name="Sanders M.J."/>
            <person name="van Tonder A."/>
            <person name="Ginger M.L."/>
            <person name="Field M.C."/>
            <person name="Barry J.D."/>
            <person name="Hertz-Fowler C."/>
            <person name="Berriman M."/>
        </authorList>
    </citation>
    <scope>NUCLEOTIDE SEQUENCE</scope>
    <source>
        <strain evidence="2 3">Y486</strain>
    </source>
</reference>
<protein>
    <recommendedName>
        <fullName evidence="4">Trypanosome variant surface glycoprotein B-type N-terminal domain-containing protein</fullName>
    </recommendedName>
</protein>
<feature type="region of interest" description="Disordered" evidence="1">
    <location>
        <begin position="1"/>
        <end position="68"/>
    </location>
</feature>
<name>F9WV69_TRYVY</name>
<evidence type="ECO:0000256" key="1">
    <source>
        <dbReference type="SAM" id="MobiDB-lite"/>
    </source>
</evidence>
<dbReference type="EMBL" id="CAEX01007745">
    <property type="protein sequence ID" value="CCD21475.1"/>
    <property type="molecule type" value="Genomic_DNA"/>
</dbReference>
<organism evidence="2 3">
    <name type="scientific">Trypanosoma vivax (strain Y486)</name>
    <dbReference type="NCBI Taxonomy" id="1055687"/>
    <lineage>
        <taxon>Eukaryota</taxon>
        <taxon>Discoba</taxon>
        <taxon>Euglenozoa</taxon>
        <taxon>Kinetoplastea</taxon>
        <taxon>Metakinetoplastina</taxon>
        <taxon>Trypanosomatida</taxon>
        <taxon>Trypanosomatidae</taxon>
        <taxon>Trypanosoma</taxon>
        <taxon>Duttonella</taxon>
    </lineage>
</organism>
<keyword evidence="3" id="KW-1185">Reference proteome</keyword>
<feature type="non-terminal residue" evidence="2">
    <location>
        <position position="271"/>
    </location>
</feature>
<dbReference type="AlphaFoldDB" id="F9WV69"/>